<dbReference type="Pfam" id="PF05130">
    <property type="entry name" value="FlgN"/>
    <property type="match status" value="1"/>
</dbReference>
<reference evidence="4 5" key="1">
    <citation type="submission" date="2021-07" db="EMBL/GenBank/DDBJ databases">
        <title>A novel phosphonate cluster across the Pantoea species complex is important for pathogenicity in onion.</title>
        <authorList>
            <person name="Zhao M."/>
            <person name="Stice S."/>
            <person name="Shin G.Y."/>
            <person name="Coutinho T."/>
            <person name="Gitaitis R."/>
            <person name="Kvitko B."/>
            <person name="Dutta B."/>
        </authorList>
    </citation>
    <scope>NUCLEOTIDE SEQUENCE [LARGE SCALE GENOMIC DNA]</scope>
    <source>
        <strain evidence="4 5">BD 382</strain>
    </source>
</reference>
<sequence length="145" mass="16456">MSNATQCVKQLVQDMVEDNQAYGQLKALLREQRQALIARDVAELDRLNPQIFALYEQLAHNSQQRYQLLTQLGIPASSKGLRLLFSRLPARHQAQLDPLWQSLESVATECQALNDGNGLVVSMQQDILQKLVNVGEPENWLYQQV</sequence>
<evidence type="ECO:0000313" key="5">
    <source>
        <dbReference type="Proteomes" id="UP001197236"/>
    </source>
</evidence>
<evidence type="ECO:0000313" key="4">
    <source>
        <dbReference type="EMBL" id="MBW1256059.1"/>
    </source>
</evidence>
<evidence type="ECO:0000256" key="3">
    <source>
        <dbReference type="ARBA" id="ARBA00022795"/>
    </source>
</evidence>
<protein>
    <submittedName>
        <fullName evidence="4">Flagellar protein FlgN</fullName>
    </submittedName>
</protein>
<dbReference type="SUPFAM" id="SSF140566">
    <property type="entry name" value="FlgN-like"/>
    <property type="match status" value="1"/>
</dbReference>
<dbReference type="Gene3D" id="1.20.58.300">
    <property type="entry name" value="FlgN-like"/>
    <property type="match status" value="1"/>
</dbReference>
<comment type="function">
    <text evidence="1">Required for the efficient initiation of filament assembly.</text>
</comment>
<keyword evidence="3" id="KW-1005">Bacterial flagellum biogenesis</keyword>
<accession>A0ABS6V9S0</accession>
<dbReference type="EMBL" id="JAHVXZ010000001">
    <property type="protein sequence ID" value="MBW1256059.1"/>
    <property type="molecule type" value="Genomic_DNA"/>
</dbReference>
<proteinExistence type="inferred from homology"/>
<name>A0ABS6V9S0_9GAMM</name>
<evidence type="ECO:0000256" key="1">
    <source>
        <dbReference type="ARBA" id="ARBA00002397"/>
    </source>
</evidence>
<keyword evidence="5" id="KW-1185">Reference proteome</keyword>
<comment type="caution">
    <text evidence="4">The sequence shown here is derived from an EMBL/GenBank/DDBJ whole genome shotgun (WGS) entry which is preliminary data.</text>
</comment>
<keyword evidence="4" id="KW-0969">Cilium</keyword>
<gene>
    <name evidence="4" type="ORF">KYI95_02370</name>
</gene>
<comment type="similarity">
    <text evidence="2">Belongs to the FlgN family.</text>
</comment>
<keyword evidence="4" id="KW-0966">Cell projection</keyword>
<keyword evidence="4" id="KW-0282">Flagellum</keyword>
<organism evidence="4 5">
    <name type="scientific">Pantoea allii</name>
    <dbReference type="NCBI Taxonomy" id="574096"/>
    <lineage>
        <taxon>Bacteria</taxon>
        <taxon>Pseudomonadati</taxon>
        <taxon>Pseudomonadota</taxon>
        <taxon>Gammaproteobacteria</taxon>
        <taxon>Enterobacterales</taxon>
        <taxon>Erwiniaceae</taxon>
        <taxon>Pantoea</taxon>
    </lineage>
</organism>
<evidence type="ECO:0000256" key="2">
    <source>
        <dbReference type="ARBA" id="ARBA00007703"/>
    </source>
</evidence>
<dbReference type="Proteomes" id="UP001197236">
    <property type="component" value="Unassembled WGS sequence"/>
</dbReference>
<dbReference type="InterPro" id="IPR007809">
    <property type="entry name" value="FlgN-like"/>
</dbReference>
<dbReference type="InterPro" id="IPR036679">
    <property type="entry name" value="FlgN-like_sf"/>
</dbReference>
<dbReference type="RefSeq" id="WP_096010630.1">
    <property type="nucleotide sequence ID" value="NZ_CP193910.1"/>
</dbReference>